<feature type="region of interest" description="Disordered" evidence="1">
    <location>
        <begin position="20"/>
        <end position="71"/>
    </location>
</feature>
<feature type="compositionally biased region" description="Gly residues" evidence="1">
    <location>
        <begin position="56"/>
        <end position="65"/>
    </location>
</feature>
<keyword evidence="3" id="KW-1185">Reference proteome</keyword>
<dbReference type="AlphaFoldDB" id="A0A0E0HIM3"/>
<protein>
    <submittedName>
        <fullName evidence="2">Uncharacterized protein</fullName>
    </submittedName>
</protein>
<evidence type="ECO:0000313" key="3">
    <source>
        <dbReference type="Proteomes" id="UP000006591"/>
    </source>
</evidence>
<feature type="region of interest" description="Disordered" evidence="1">
    <location>
        <begin position="95"/>
        <end position="126"/>
    </location>
</feature>
<dbReference type="EnsemblPlants" id="ONIVA05G28160.1">
    <property type="protein sequence ID" value="ONIVA05G28160.1"/>
    <property type="gene ID" value="ONIVA05G28160"/>
</dbReference>
<sequence>MSCRRDDPVEPLFRHRAGEAAAATGNAGHSGQYRNVDSAGSPSRSRSRSSSAAGCVVGGGGGGGPWSTIRNRHSGRREAFSGACRCGGGVGGGDLGRPKTGYSGGPTQRPPASGGTSAKVKPPPSSSAIMLPPKMIALSSIAFSCFCRACRLPWRVRLPPRCLGAMALLIYTKLRSSSSLHSQLYCTKAFRIASRWGH</sequence>
<dbReference type="Proteomes" id="UP000006591">
    <property type="component" value="Chromosome 5"/>
</dbReference>
<name>A0A0E0HIM3_ORYNI</name>
<reference evidence="2" key="2">
    <citation type="submission" date="2018-04" db="EMBL/GenBank/DDBJ databases">
        <title>OnivRS2 (Oryza nivara Reference Sequence Version 2).</title>
        <authorList>
            <person name="Zhang J."/>
            <person name="Kudrna D."/>
            <person name="Lee S."/>
            <person name="Talag J."/>
            <person name="Rajasekar S."/>
            <person name="Welchert J."/>
            <person name="Hsing Y.-I."/>
            <person name="Wing R.A."/>
        </authorList>
    </citation>
    <scope>NUCLEOTIDE SEQUENCE [LARGE SCALE GENOMIC DNA]</scope>
    <source>
        <strain evidence="2">SL10</strain>
    </source>
</reference>
<reference evidence="2" key="1">
    <citation type="submission" date="2015-04" db="UniProtKB">
        <authorList>
            <consortium name="EnsemblPlants"/>
        </authorList>
    </citation>
    <scope>IDENTIFICATION</scope>
    <source>
        <strain evidence="2">SL10</strain>
    </source>
</reference>
<feature type="compositionally biased region" description="Low complexity" evidence="1">
    <location>
        <begin position="38"/>
        <end position="55"/>
    </location>
</feature>
<dbReference type="Gramene" id="ONIVA05G28160.1">
    <property type="protein sequence ID" value="ONIVA05G28160.1"/>
    <property type="gene ID" value="ONIVA05G28160"/>
</dbReference>
<accession>A0A0E0HIM3</accession>
<dbReference type="HOGENOM" id="CLU_1380064_0_0_1"/>
<organism evidence="2">
    <name type="scientific">Oryza nivara</name>
    <name type="common">Indian wild rice</name>
    <name type="synonym">Oryza sativa f. spontanea</name>
    <dbReference type="NCBI Taxonomy" id="4536"/>
    <lineage>
        <taxon>Eukaryota</taxon>
        <taxon>Viridiplantae</taxon>
        <taxon>Streptophyta</taxon>
        <taxon>Embryophyta</taxon>
        <taxon>Tracheophyta</taxon>
        <taxon>Spermatophyta</taxon>
        <taxon>Magnoliopsida</taxon>
        <taxon>Liliopsida</taxon>
        <taxon>Poales</taxon>
        <taxon>Poaceae</taxon>
        <taxon>BOP clade</taxon>
        <taxon>Oryzoideae</taxon>
        <taxon>Oryzeae</taxon>
        <taxon>Oryzinae</taxon>
        <taxon>Oryza</taxon>
    </lineage>
</organism>
<evidence type="ECO:0000313" key="2">
    <source>
        <dbReference type="EnsemblPlants" id="ONIVA05G28160.1"/>
    </source>
</evidence>
<proteinExistence type="predicted"/>
<evidence type="ECO:0000256" key="1">
    <source>
        <dbReference type="SAM" id="MobiDB-lite"/>
    </source>
</evidence>
<feature type="compositionally biased region" description="Low complexity" evidence="1">
    <location>
        <begin position="20"/>
        <end position="31"/>
    </location>
</feature>